<organism evidence="2 3">
    <name type="scientific">Oleiharenicola lentus</name>
    <dbReference type="NCBI Taxonomy" id="2508720"/>
    <lineage>
        <taxon>Bacteria</taxon>
        <taxon>Pseudomonadati</taxon>
        <taxon>Verrucomicrobiota</taxon>
        <taxon>Opitutia</taxon>
        <taxon>Opitutales</taxon>
        <taxon>Opitutaceae</taxon>
        <taxon>Oleiharenicola</taxon>
    </lineage>
</organism>
<keyword evidence="1" id="KW-1133">Transmembrane helix</keyword>
<dbReference type="AlphaFoldDB" id="A0A4V1M604"/>
<keyword evidence="1" id="KW-0472">Membrane</keyword>
<evidence type="ECO:0000256" key="1">
    <source>
        <dbReference type="SAM" id="Phobius"/>
    </source>
</evidence>
<protein>
    <submittedName>
        <fullName evidence="2">Rhomboid family protein</fullName>
    </submittedName>
</protein>
<dbReference type="Proteomes" id="UP000290218">
    <property type="component" value="Unassembled WGS sequence"/>
</dbReference>
<dbReference type="EMBL" id="SDHX01000002">
    <property type="protein sequence ID" value="RXK53326.1"/>
    <property type="molecule type" value="Genomic_DNA"/>
</dbReference>
<feature type="transmembrane region" description="Helical" evidence="1">
    <location>
        <begin position="67"/>
        <end position="85"/>
    </location>
</feature>
<evidence type="ECO:0000313" key="3">
    <source>
        <dbReference type="Proteomes" id="UP000290218"/>
    </source>
</evidence>
<name>A0A4V1M604_9BACT</name>
<proteinExistence type="predicted"/>
<dbReference type="RefSeq" id="WP_129048916.1">
    <property type="nucleotide sequence ID" value="NZ_SDHX01000002.1"/>
</dbReference>
<reference evidence="2 3" key="1">
    <citation type="submission" date="2019-01" db="EMBL/GenBank/DDBJ databases">
        <title>Lacunisphaera sp. strain TWA-58.</title>
        <authorList>
            <person name="Chen W.-M."/>
        </authorList>
    </citation>
    <scope>NUCLEOTIDE SEQUENCE [LARGE SCALE GENOMIC DNA]</scope>
    <source>
        <strain evidence="2 3">TWA-58</strain>
    </source>
</reference>
<keyword evidence="3" id="KW-1185">Reference proteome</keyword>
<evidence type="ECO:0000313" key="2">
    <source>
        <dbReference type="EMBL" id="RXK53326.1"/>
    </source>
</evidence>
<comment type="caution">
    <text evidence="2">The sequence shown here is derived from an EMBL/GenBank/DDBJ whole genome shotgun (WGS) entry which is preliminary data.</text>
</comment>
<gene>
    <name evidence="2" type="ORF">ESB00_16650</name>
</gene>
<dbReference type="OrthoDB" id="5422246at2"/>
<accession>A0A4V1M604</accession>
<sequence length="105" mass="11708">MSVLAARKCERHPSREAVARCPSCDGHFCRECVVEHAGQLLCAACLAKQTATPKNADRARWRRAGRAARLVAAVVWLWVVFYGFGQFLKTIPSKVHEGTVWRLGD</sequence>
<keyword evidence="1" id="KW-0812">Transmembrane</keyword>